<gene>
    <name evidence="2" type="ORF">O181_086359</name>
</gene>
<dbReference type="EMBL" id="AVOT02051640">
    <property type="protein sequence ID" value="MBW0546644.1"/>
    <property type="molecule type" value="Genomic_DNA"/>
</dbReference>
<feature type="region of interest" description="Disordered" evidence="1">
    <location>
        <begin position="1"/>
        <end position="54"/>
    </location>
</feature>
<name>A0A9Q3FWU3_9BASI</name>
<evidence type="ECO:0000256" key="1">
    <source>
        <dbReference type="SAM" id="MobiDB-lite"/>
    </source>
</evidence>
<dbReference type="Proteomes" id="UP000765509">
    <property type="component" value="Unassembled WGS sequence"/>
</dbReference>
<reference evidence="2" key="1">
    <citation type="submission" date="2021-03" db="EMBL/GenBank/DDBJ databases">
        <title>Draft genome sequence of rust myrtle Austropuccinia psidii MF-1, a brazilian biotype.</title>
        <authorList>
            <person name="Quecine M.C."/>
            <person name="Pachon D.M.R."/>
            <person name="Bonatelli M.L."/>
            <person name="Correr F.H."/>
            <person name="Franceschini L.M."/>
            <person name="Leite T.F."/>
            <person name="Margarido G.R.A."/>
            <person name="Almeida C.A."/>
            <person name="Ferrarezi J.A."/>
            <person name="Labate C.A."/>
        </authorList>
    </citation>
    <scope>NUCLEOTIDE SEQUENCE</scope>
    <source>
        <strain evidence="2">MF-1</strain>
    </source>
</reference>
<proteinExistence type="predicted"/>
<feature type="compositionally biased region" description="Basic and acidic residues" evidence="1">
    <location>
        <begin position="31"/>
        <end position="41"/>
    </location>
</feature>
<evidence type="ECO:0000313" key="3">
    <source>
        <dbReference type="Proteomes" id="UP000765509"/>
    </source>
</evidence>
<protein>
    <submittedName>
        <fullName evidence="2">Uncharacterized protein</fullName>
    </submittedName>
</protein>
<sequence length="101" mass="11248">MMLLTAEWSKSNPPPPKTSAKTNPSGQKKQFQFEKEAKRSEQGQGKSTSHKAIQPWLHNIKDSTRCHGECVLDGQNHDGISEKRGSHIKTPEIISEILDGI</sequence>
<keyword evidence="3" id="KW-1185">Reference proteome</keyword>
<dbReference type="AlphaFoldDB" id="A0A9Q3FWU3"/>
<organism evidence="2 3">
    <name type="scientific">Austropuccinia psidii MF-1</name>
    <dbReference type="NCBI Taxonomy" id="1389203"/>
    <lineage>
        <taxon>Eukaryota</taxon>
        <taxon>Fungi</taxon>
        <taxon>Dikarya</taxon>
        <taxon>Basidiomycota</taxon>
        <taxon>Pucciniomycotina</taxon>
        <taxon>Pucciniomycetes</taxon>
        <taxon>Pucciniales</taxon>
        <taxon>Sphaerophragmiaceae</taxon>
        <taxon>Austropuccinia</taxon>
    </lineage>
</organism>
<accession>A0A9Q3FWU3</accession>
<comment type="caution">
    <text evidence="2">The sequence shown here is derived from an EMBL/GenBank/DDBJ whole genome shotgun (WGS) entry which is preliminary data.</text>
</comment>
<evidence type="ECO:0000313" key="2">
    <source>
        <dbReference type="EMBL" id="MBW0546644.1"/>
    </source>
</evidence>
<feature type="compositionally biased region" description="Polar residues" evidence="1">
    <location>
        <begin position="42"/>
        <end position="51"/>
    </location>
</feature>